<dbReference type="OrthoDB" id="115249at2"/>
<dbReference type="Proteomes" id="UP000241193">
    <property type="component" value="Unassembled WGS sequence"/>
</dbReference>
<dbReference type="InterPro" id="IPR031982">
    <property type="entry name" value="PilE-like"/>
</dbReference>
<dbReference type="InterPro" id="IPR045584">
    <property type="entry name" value="Pilin-like"/>
</dbReference>
<proteinExistence type="predicted"/>
<name>A0A2T4IHD0_9RHOO</name>
<dbReference type="SUPFAM" id="SSF54523">
    <property type="entry name" value="Pili subunits"/>
    <property type="match status" value="1"/>
</dbReference>
<reference evidence="1 2" key="1">
    <citation type="submission" date="2018-03" db="EMBL/GenBank/DDBJ databases">
        <authorList>
            <person name="Keele B.F."/>
        </authorList>
    </citation>
    <scope>NUCLEOTIDE SEQUENCE [LARGE SCALE GENOMIC DNA]</scope>
    <source>
        <strain evidence="1 2">D20</strain>
    </source>
</reference>
<dbReference type="GO" id="GO:0043683">
    <property type="term" value="P:type IV pilus assembly"/>
    <property type="evidence" value="ECO:0007669"/>
    <property type="project" value="InterPro"/>
</dbReference>
<protein>
    <submittedName>
        <fullName evidence="1">Pilus assembly protein PilE</fullName>
    </submittedName>
</protein>
<dbReference type="InterPro" id="IPR012902">
    <property type="entry name" value="N_methyl_site"/>
</dbReference>
<evidence type="ECO:0000313" key="2">
    <source>
        <dbReference type="Proteomes" id="UP000241193"/>
    </source>
</evidence>
<dbReference type="AlphaFoldDB" id="A0A2T4IHD0"/>
<organism evidence="1 2">
    <name type="scientific">Pseudothauera lacus</name>
    <dbReference type="NCBI Taxonomy" id="2136175"/>
    <lineage>
        <taxon>Bacteria</taxon>
        <taxon>Pseudomonadati</taxon>
        <taxon>Pseudomonadota</taxon>
        <taxon>Betaproteobacteria</taxon>
        <taxon>Rhodocyclales</taxon>
        <taxon>Zoogloeaceae</taxon>
        <taxon>Pseudothauera</taxon>
    </lineage>
</organism>
<dbReference type="Gene3D" id="3.30.700.10">
    <property type="entry name" value="Glycoprotein, Type 4 Pilin"/>
    <property type="match status" value="1"/>
</dbReference>
<comment type="caution">
    <text evidence="1">The sequence shown here is derived from an EMBL/GenBank/DDBJ whole genome shotgun (WGS) entry which is preliminary data.</text>
</comment>
<dbReference type="RefSeq" id="WP_107492391.1">
    <property type="nucleotide sequence ID" value="NZ_PZKC01000003.1"/>
</dbReference>
<dbReference type="Pfam" id="PF07963">
    <property type="entry name" value="N_methyl"/>
    <property type="match status" value="1"/>
</dbReference>
<reference evidence="1 2" key="2">
    <citation type="submission" date="2018-04" db="EMBL/GenBank/DDBJ databases">
        <title>Thauera lacus sp. nov., isolated from an saline lake in Inner Mongolia, China.</title>
        <authorList>
            <person name="Liang Q.-Y."/>
        </authorList>
    </citation>
    <scope>NUCLEOTIDE SEQUENCE [LARGE SCALE GENOMIC DNA]</scope>
    <source>
        <strain evidence="1 2">D20</strain>
    </source>
</reference>
<gene>
    <name evidence="1" type="ORF">C8261_03985</name>
</gene>
<keyword evidence="2" id="KW-1185">Reference proteome</keyword>
<accession>A0A2T4IHD0</accession>
<dbReference type="Pfam" id="PF16732">
    <property type="entry name" value="ComP_DUS"/>
    <property type="match status" value="1"/>
</dbReference>
<dbReference type="PROSITE" id="PS00409">
    <property type="entry name" value="PROKAR_NTER_METHYL"/>
    <property type="match status" value="1"/>
</dbReference>
<dbReference type="PANTHER" id="PTHR30093">
    <property type="entry name" value="GENERAL SECRETION PATHWAY PROTEIN G"/>
    <property type="match status" value="1"/>
</dbReference>
<sequence>MKRARGFTLIEMMIVVAIIALLASIAIPNYNEYITKSRRGQAKACLQEMAQFMERFYTTNMRYDQTPAAVAVALPAGGCRTESNLATFYTIELDPAFTAPRTFRLEAVPQGVQLARDGNVGGCGTLRIDETGARTRTGDKPITECW</sequence>
<dbReference type="PANTHER" id="PTHR30093:SF47">
    <property type="entry name" value="TYPE IV PILUS NON-CORE MINOR PILIN PILE"/>
    <property type="match status" value="1"/>
</dbReference>
<evidence type="ECO:0000313" key="1">
    <source>
        <dbReference type="EMBL" id="PTD97189.1"/>
    </source>
</evidence>
<dbReference type="NCBIfam" id="TIGR02532">
    <property type="entry name" value="IV_pilin_GFxxxE"/>
    <property type="match status" value="1"/>
</dbReference>
<dbReference type="EMBL" id="PZKC01000003">
    <property type="protein sequence ID" value="PTD97189.1"/>
    <property type="molecule type" value="Genomic_DNA"/>
</dbReference>